<dbReference type="AlphaFoldDB" id="A0A699Z5U5"/>
<protein>
    <submittedName>
        <fullName evidence="1">Uncharacterized protein</fullName>
    </submittedName>
</protein>
<evidence type="ECO:0000313" key="1">
    <source>
        <dbReference type="EMBL" id="GFH14656.1"/>
    </source>
</evidence>
<proteinExistence type="predicted"/>
<dbReference type="PROSITE" id="PS51257">
    <property type="entry name" value="PROKAR_LIPOPROTEIN"/>
    <property type="match status" value="1"/>
</dbReference>
<accession>A0A699Z5U5</accession>
<organism evidence="1 2">
    <name type="scientific">Haematococcus lacustris</name>
    <name type="common">Green alga</name>
    <name type="synonym">Haematococcus pluvialis</name>
    <dbReference type="NCBI Taxonomy" id="44745"/>
    <lineage>
        <taxon>Eukaryota</taxon>
        <taxon>Viridiplantae</taxon>
        <taxon>Chlorophyta</taxon>
        <taxon>core chlorophytes</taxon>
        <taxon>Chlorophyceae</taxon>
        <taxon>CS clade</taxon>
        <taxon>Chlamydomonadales</taxon>
        <taxon>Haematococcaceae</taxon>
        <taxon>Haematococcus</taxon>
    </lineage>
</organism>
<reference evidence="1 2" key="1">
    <citation type="submission" date="2020-02" db="EMBL/GenBank/DDBJ databases">
        <title>Draft genome sequence of Haematococcus lacustris strain NIES-144.</title>
        <authorList>
            <person name="Morimoto D."/>
            <person name="Nakagawa S."/>
            <person name="Yoshida T."/>
            <person name="Sawayama S."/>
        </authorList>
    </citation>
    <scope>NUCLEOTIDE SEQUENCE [LARGE SCALE GENOMIC DNA]</scope>
    <source>
        <strain evidence="1 2">NIES-144</strain>
    </source>
</reference>
<dbReference type="Proteomes" id="UP000485058">
    <property type="component" value="Unassembled WGS sequence"/>
</dbReference>
<sequence>MTAREGGHTTVPQQAAAAPGPWVACLAYACSLGQGTLCPWLVELPGLASSTAPVGATCSPQCAACSALHCSPCPATCLAVVLALPWQPCPCPWWAGWAQLPAQPWCACCACCAWLEGECWALALRLLPVWLPGCCVGPVGACGGALLGTTSCPSPAGHAPGSRLGAPGGVPPALLGASSLQALWH</sequence>
<keyword evidence="2" id="KW-1185">Reference proteome</keyword>
<dbReference type="EMBL" id="BLLF01000751">
    <property type="protein sequence ID" value="GFH14656.1"/>
    <property type="molecule type" value="Genomic_DNA"/>
</dbReference>
<evidence type="ECO:0000313" key="2">
    <source>
        <dbReference type="Proteomes" id="UP000485058"/>
    </source>
</evidence>
<comment type="caution">
    <text evidence="1">The sequence shown here is derived from an EMBL/GenBank/DDBJ whole genome shotgun (WGS) entry which is preliminary data.</text>
</comment>
<name>A0A699Z5U5_HAELA</name>
<gene>
    <name evidence="1" type="ORF">HaLaN_10754</name>
</gene>